<dbReference type="InterPro" id="IPR005031">
    <property type="entry name" value="COQ10_START"/>
</dbReference>
<evidence type="ECO:0000313" key="2">
    <source>
        <dbReference type="EMBL" id="MDA2812990.1"/>
    </source>
</evidence>
<evidence type="ECO:0000259" key="1">
    <source>
        <dbReference type="Pfam" id="PF03364"/>
    </source>
</evidence>
<feature type="domain" description="Coenzyme Q-binding protein COQ10 START" evidence="1">
    <location>
        <begin position="11"/>
        <end position="137"/>
    </location>
</feature>
<reference evidence="2 3" key="1">
    <citation type="submission" date="2023-01" db="EMBL/GenBank/DDBJ databases">
        <title>Draft genome sequence of Nocardiopsis sp. RSe5-2 isolated from halophytes.</title>
        <authorList>
            <person name="Duangmal K."/>
            <person name="Chantavorakit T."/>
        </authorList>
    </citation>
    <scope>NUCLEOTIDE SEQUENCE [LARGE SCALE GENOMIC DNA]</scope>
    <source>
        <strain evidence="2 3">RSe5-2</strain>
    </source>
</reference>
<dbReference type="Pfam" id="PF03364">
    <property type="entry name" value="Polyketide_cyc"/>
    <property type="match status" value="1"/>
</dbReference>
<protein>
    <submittedName>
        <fullName evidence="2">SRPBCC family protein</fullName>
    </submittedName>
</protein>
<dbReference type="SUPFAM" id="SSF55961">
    <property type="entry name" value="Bet v1-like"/>
    <property type="match status" value="1"/>
</dbReference>
<comment type="caution">
    <text evidence="2">The sequence shown here is derived from an EMBL/GenBank/DDBJ whole genome shotgun (WGS) entry which is preliminary data.</text>
</comment>
<keyword evidence="3" id="KW-1185">Reference proteome</keyword>
<dbReference type="Proteomes" id="UP001527866">
    <property type="component" value="Unassembled WGS sequence"/>
</dbReference>
<dbReference type="InterPro" id="IPR023393">
    <property type="entry name" value="START-like_dom_sf"/>
</dbReference>
<name>A0ABT4U9A0_9ACTN</name>
<proteinExistence type="predicted"/>
<organism evidence="2 3">
    <name type="scientific">Nocardiopsis endophytica</name>
    <dbReference type="NCBI Taxonomy" id="3018445"/>
    <lineage>
        <taxon>Bacteria</taxon>
        <taxon>Bacillati</taxon>
        <taxon>Actinomycetota</taxon>
        <taxon>Actinomycetes</taxon>
        <taxon>Streptosporangiales</taxon>
        <taxon>Nocardiopsidaceae</taxon>
        <taxon>Nocardiopsis</taxon>
    </lineage>
</organism>
<accession>A0ABT4U9A0</accession>
<dbReference type="RefSeq" id="WP_270687760.1">
    <property type="nucleotide sequence ID" value="NZ_JAQFWQ010000064.1"/>
</dbReference>
<dbReference type="EMBL" id="JAQFWQ010000064">
    <property type="protein sequence ID" value="MDA2812990.1"/>
    <property type="molecule type" value="Genomic_DNA"/>
</dbReference>
<dbReference type="CDD" id="cd08860">
    <property type="entry name" value="TcmN_ARO-CYC_like"/>
    <property type="match status" value="1"/>
</dbReference>
<gene>
    <name evidence="2" type="ORF">O4J56_20260</name>
</gene>
<sequence length="157" mass="18157">MSGHTDNSVVIDAPLHVVWTMTNDIESWPTLFTEYAEATVLERAGGRIRFRLTTHPNDDGQQWSWVSERIPDPAEHTVRAQRIERGPFKFMHLFWEFTEVPEGTRMRWVQDFEVREDAPFDDERMTAHLNRTSPEQMRHIKAAVERVAAVKGGKAGV</sequence>
<evidence type="ECO:0000313" key="3">
    <source>
        <dbReference type="Proteomes" id="UP001527866"/>
    </source>
</evidence>
<dbReference type="Gene3D" id="3.30.530.20">
    <property type="match status" value="1"/>
</dbReference>